<dbReference type="FunFam" id="1.20.140.10:FF:000010">
    <property type="entry name" value="Acyl-coenzyme A oxidase"/>
    <property type="match status" value="1"/>
</dbReference>
<dbReference type="Gene3D" id="1.20.140.10">
    <property type="entry name" value="Butyryl-CoA Dehydrogenase, subunit A, domain 3"/>
    <property type="match status" value="2"/>
</dbReference>
<dbReference type="InterPro" id="IPR006091">
    <property type="entry name" value="Acyl-CoA_Oxase/DH_mid-dom"/>
</dbReference>
<evidence type="ECO:0000256" key="1">
    <source>
        <dbReference type="ARBA" id="ARBA00001974"/>
    </source>
</evidence>
<dbReference type="PANTHER" id="PTHR10909">
    <property type="entry name" value="ELECTRON TRANSPORT OXIDOREDUCTASE"/>
    <property type="match status" value="1"/>
</dbReference>
<dbReference type="Pfam" id="PF22924">
    <property type="entry name" value="ACOX_C_alpha1"/>
    <property type="match status" value="1"/>
</dbReference>
<protein>
    <recommendedName>
        <fullName evidence="5">acyl-CoA oxidase</fullName>
        <ecNumber evidence="5">1.3.3.6</ecNumber>
    </recommendedName>
</protein>
<evidence type="ECO:0000256" key="8">
    <source>
        <dbReference type="ARBA" id="ARBA00022832"/>
    </source>
</evidence>
<feature type="binding site" evidence="13">
    <location>
        <position position="180"/>
    </location>
    <ligand>
        <name>FAD</name>
        <dbReference type="ChEBI" id="CHEBI:57692"/>
    </ligand>
</feature>
<evidence type="ECO:0000256" key="11">
    <source>
        <dbReference type="ARBA" id="ARBA00023140"/>
    </source>
</evidence>
<dbReference type="FunFam" id="1.20.140.10:FF:000007">
    <property type="entry name" value="Acyl-coenzyme A oxidase"/>
    <property type="match status" value="1"/>
</dbReference>
<dbReference type="Proteomes" id="UP001187531">
    <property type="component" value="Unassembled WGS sequence"/>
</dbReference>
<keyword evidence="9" id="KW-0560">Oxidoreductase</keyword>
<evidence type="ECO:0000256" key="13">
    <source>
        <dbReference type="PIRSR" id="PIRSR000168-2"/>
    </source>
</evidence>
<evidence type="ECO:0000259" key="14">
    <source>
        <dbReference type="Pfam" id="PF01756"/>
    </source>
</evidence>
<evidence type="ECO:0000313" key="17">
    <source>
        <dbReference type="EMBL" id="KAK2714255.1"/>
    </source>
</evidence>
<comment type="cofactor">
    <cofactor evidence="1">
        <name>FAD</name>
        <dbReference type="ChEBI" id="CHEBI:57692"/>
    </cofactor>
</comment>
<name>A0AA88LAH5_ARTSF</name>
<dbReference type="InterPro" id="IPR055060">
    <property type="entry name" value="ACOX_C_alpha1"/>
</dbReference>
<evidence type="ECO:0000256" key="3">
    <source>
        <dbReference type="ARBA" id="ARBA00005189"/>
    </source>
</evidence>
<dbReference type="EMBL" id="JAVRJZ010000013">
    <property type="protein sequence ID" value="KAK2714255.1"/>
    <property type="molecule type" value="Genomic_DNA"/>
</dbReference>
<comment type="subcellular location">
    <subcellularLocation>
        <location evidence="2">Peroxisome</location>
    </subcellularLocation>
</comment>
<feature type="non-terminal residue" evidence="17">
    <location>
        <position position="1"/>
    </location>
</feature>
<evidence type="ECO:0000256" key="4">
    <source>
        <dbReference type="ARBA" id="ARBA00006288"/>
    </source>
</evidence>
<evidence type="ECO:0000313" key="18">
    <source>
        <dbReference type="Proteomes" id="UP001187531"/>
    </source>
</evidence>
<dbReference type="GO" id="GO:0005504">
    <property type="term" value="F:fatty acid binding"/>
    <property type="evidence" value="ECO:0007669"/>
    <property type="project" value="TreeGrafter"/>
</dbReference>
<evidence type="ECO:0000256" key="9">
    <source>
        <dbReference type="ARBA" id="ARBA00023002"/>
    </source>
</evidence>
<keyword evidence="18" id="KW-1185">Reference proteome</keyword>
<evidence type="ECO:0000256" key="12">
    <source>
        <dbReference type="PIRSR" id="PIRSR000168-1"/>
    </source>
</evidence>
<dbReference type="SUPFAM" id="SSF56645">
    <property type="entry name" value="Acyl-CoA dehydrogenase NM domain-like"/>
    <property type="match status" value="1"/>
</dbReference>
<dbReference type="GO" id="GO:0071949">
    <property type="term" value="F:FAD binding"/>
    <property type="evidence" value="ECO:0007669"/>
    <property type="project" value="InterPro"/>
</dbReference>
<dbReference type="Gene3D" id="2.40.110.10">
    <property type="entry name" value="Butyryl-CoA Dehydrogenase, subunit A, domain 2"/>
    <property type="match status" value="1"/>
</dbReference>
<organism evidence="17 18">
    <name type="scientific">Artemia franciscana</name>
    <name type="common">Brine shrimp</name>
    <name type="synonym">Artemia sanfranciscana</name>
    <dbReference type="NCBI Taxonomy" id="6661"/>
    <lineage>
        <taxon>Eukaryota</taxon>
        <taxon>Metazoa</taxon>
        <taxon>Ecdysozoa</taxon>
        <taxon>Arthropoda</taxon>
        <taxon>Crustacea</taxon>
        <taxon>Branchiopoda</taxon>
        <taxon>Anostraca</taxon>
        <taxon>Artemiidae</taxon>
        <taxon>Artemia</taxon>
    </lineage>
</organism>
<evidence type="ECO:0000256" key="6">
    <source>
        <dbReference type="ARBA" id="ARBA00022630"/>
    </source>
</evidence>
<dbReference type="InterPro" id="IPR012258">
    <property type="entry name" value="Acyl-CoA_oxidase"/>
</dbReference>
<evidence type="ECO:0000256" key="5">
    <source>
        <dbReference type="ARBA" id="ARBA00012870"/>
    </source>
</evidence>
<dbReference type="InterPro" id="IPR002655">
    <property type="entry name" value="Acyl-CoA_oxidase_C"/>
</dbReference>
<dbReference type="FunFam" id="2.40.110.10:FF:000005">
    <property type="entry name" value="Acyl-coenzyme A oxidase"/>
    <property type="match status" value="1"/>
</dbReference>
<feature type="domain" description="Acyl-CoA oxidase C-alpha1" evidence="16">
    <location>
        <begin position="323"/>
        <end position="487"/>
    </location>
</feature>
<dbReference type="AlphaFoldDB" id="A0AA88LAH5"/>
<evidence type="ECO:0000256" key="7">
    <source>
        <dbReference type="ARBA" id="ARBA00022827"/>
    </source>
</evidence>
<keyword evidence="6" id="KW-0285">Flavoprotein</keyword>
<dbReference type="PIRSF" id="PIRSF000168">
    <property type="entry name" value="Acyl-CoA_oxidase"/>
    <property type="match status" value="1"/>
</dbReference>
<dbReference type="GO" id="GO:0016402">
    <property type="term" value="F:pristanoyl-CoA oxidase activity"/>
    <property type="evidence" value="ECO:0007669"/>
    <property type="project" value="TreeGrafter"/>
</dbReference>
<dbReference type="PANTHER" id="PTHR10909:SF390">
    <property type="entry name" value="PEROXISOMAL ACYL-COENZYME A OXIDASE 3"/>
    <property type="match status" value="1"/>
</dbReference>
<dbReference type="Pfam" id="PF02770">
    <property type="entry name" value="Acyl-CoA_dh_M"/>
    <property type="match status" value="1"/>
</dbReference>
<feature type="domain" description="Acyl-CoA oxidase/dehydrogenase middle" evidence="15">
    <location>
        <begin position="176"/>
        <end position="286"/>
    </location>
</feature>
<evidence type="ECO:0000259" key="15">
    <source>
        <dbReference type="Pfam" id="PF02770"/>
    </source>
</evidence>
<evidence type="ECO:0000256" key="10">
    <source>
        <dbReference type="ARBA" id="ARBA00023098"/>
    </source>
</evidence>
<feature type="binding site" evidence="13">
    <location>
        <position position="219"/>
    </location>
    <ligand>
        <name>FAD</name>
        <dbReference type="ChEBI" id="CHEBI:57692"/>
    </ligand>
</feature>
<reference evidence="17" key="1">
    <citation type="submission" date="2023-07" db="EMBL/GenBank/DDBJ databases">
        <title>Chromosome-level genome assembly of Artemia franciscana.</title>
        <authorList>
            <person name="Jo E."/>
        </authorList>
    </citation>
    <scope>NUCLEOTIDE SEQUENCE</scope>
    <source>
        <tissue evidence="17">Whole body</tissue>
    </source>
</reference>
<feature type="domain" description="Acyl-CoA oxidase C-terminal" evidence="14">
    <location>
        <begin position="538"/>
        <end position="711"/>
    </location>
</feature>
<keyword evidence="10" id="KW-0443">Lipid metabolism</keyword>
<comment type="similarity">
    <text evidence="4">Belongs to the acyl-CoA oxidase family.</text>
</comment>
<comment type="caution">
    <text evidence="17">The sequence shown here is derived from an EMBL/GenBank/DDBJ whole genome shotgun (WGS) entry which is preliminary data.</text>
</comment>
<evidence type="ECO:0000256" key="2">
    <source>
        <dbReference type="ARBA" id="ARBA00004275"/>
    </source>
</evidence>
<dbReference type="GO" id="GO:0055088">
    <property type="term" value="P:lipid homeostasis"/>
    <property type="evidence" value="ECO:0007669"/>
    <property type="project" value="TreeGrafter"/>
</dbReference>
<dbReference type="Pfam" id="PF01756">
    <property type="entry name" value="ACOX"/>
    <property type="match status" value="1"/>
</dbReference>
<dbReference type="EC" id="1.3.3.6" evidence="5"/>
<dbReference type="InterPro" id="IPR036250">
    <property type="entry name" value="AcylCo_DH-like_C"/>
</dbReference>
<dbReference type="GO" id="GO:0033540">
    <property type="term" value="P:fatty acid beta-oxidation using acyl-CoA oxidase"/>
    <property type="evidence" value="ECO:0007669"/>
    <property type="project" value="TreeGrafter"/>
</dbReference>
<accession>A0AA88LAH5</accession>
<dbReference type="InterPro" id="IPR046373">
    <property type="entry name" value="Acyl-CoA_Oxase/DH_mid-dom_sf"/>
</dbReference>
<dbReference type="InterPro" id="IPR009100">
    <property type="entry name" value="AcylCoA_DH/oxidase_NM_dom_sf"/>
</dbReference>
<dbReference type="GO" id="GO:0005777">
    <property type="term" value="C:peroxisome"/>
    <property type="evidence" value="ECO:0007669"/>
    <property type="project" value="UniProtKB-SubCell"/>
</dbReference>
<keyword evidence="7 13" id="KW-0274">FAD</keyword>
<feature type="active site" description="Proton acceptor" evidence="12">
    <location>
        <position position="472"/>
    </location>
</feature>
<comment type="pathway">
    <text evidence="3">Lipid metabolism.</text>
</comment>
<gene>
    <name evidence="17" type="ORF">QYM36_008727</name>
</gene>
<dbReference type="SUPFAM" id="SSF47203">
    <property type="entry name" value="Acyl-CoA dehydrogenase C-terminal domain-like"/>
    <property type="match status" value="2"/>
</dbReference>
<proteinExistence type="inferred from homology"/>
<keyword evidence="8" id="KW-0276">Fatty acid metabolism</keyword>
<keyword evidence="11" id="KW-0576">Peroxisome</keyword>
<sequence length="720" mass="80885">KLWKGSFECEYSILIRKKQGCKRAHKTIMEAQQILKDFPSGPLDRYRSRASFSWKDMALLLDGEDCIKLRHRIWSEMENDPLFRDNRDATSMEDARRLTMERIKKLWSSTTLPVEEAIAKPLLISAYITSVGMYDWSLSVKWSLLSTFQVAAIQGLGTERHYDILGELMSNEATGCFALTEIGHGTNTKAMRTTAVYDKAAKEFVLNSPDFEAAKCWAGNLGKTATHVVVYAQLYTPDGKCHGLHAFIVQIRDKFTLKTLPNVIIGDMGEKLGLNGVDNGFMMFKNYRVPRECLLNRTGDVDEAGNYVSPFKDPRKRLGASLGNLSSGRVGIVAICIANMQKALAISIRYSGVRRQFGPEGGEELPVIEYQLQQGRLFPYIAAMYAGFYFSKTFLIDFFEFRQAGMLKEDPEKLAFMGAEIHALSSAAKPLAGWLARDAIQESREACGGHGYLSVSGFKALRDDNDANCTYEGDNNVLLQQSANWLLSLWNDIVKDQHQSIDMEARSPFNSARFLKGYSDILMYKVGSLPEEGWMCPRESLRAFEFLICYLCKSTAEKIKKLESTGMDDFTVKNESRTFFASALARSYVEYVFLQRLVFLSENSEVAVELRNVLGKLAALYGTWSLEKYSATLYEGGYLDGKLGVQTLRSAVIRLCSDLKNDAVSLVDALAPTDFILKSALGHSDGQVYTHLFKSMSEVPNSFNRPDWWTLVTDNARAKL</sequence>
<evidence type="ECO:0000259" key="16">
    <source>
        <dbReference type="Pfam" id="PF22924"/>
    </source>
</evidence>